<organism evidence="1 2">
    <name type="scientific">Acinetobacter populi</name>
    <dbReference type="NCBI Taxonomy" id="1582270"/>
    <lineage>
        <taxon>Bacteria</taxon>
        <taxon>Pseudomonadati</taxon>
        <taxon>Pseudomonadota</taxon>
        <taxon>Gammaproteobacteria</taxon>
        <taxon>Moraxellales</taxon>
        <taxon>Moraxellaceae</taxon>
        <taxon>Acinetobacter</taxon>
    </lineage>
</organism>
<proteinExistence type="predicted"/>
<dbReference type="AlphaFoldDB" id="A0A1Z9Z2Q5"/>
<reference evidence="1 2" key="1">
    <citation type="submission" date="2017-05" db="EMBL/GenBank/DDBJ databases">
        <title>Acinetobacter populi ANC 5415 (= PBJ7), whole genome shotgun sequencing project.</title>
        <authorList>
            <person name="Nemec A."/>
            <person name="Radolfova-Krizova L."/>
        </authorList>
    </citation>
    <scope>NUCLEOTIDE SEQUENCE [LARGE SCALE GENOMIC DNA]</scope>
    <source>
        <strain evidence="1 2">PBJ7</strain>
    </source>
</reference>
<keyword evidence="2" id="KW-1185">Reference proteome</keyword>
<dbReference type="EMBL" id="NEXX01000001">
    <property type="protein sequence ID" value="OUY08726.1"/>
    <property type="molecule type" value="Genomic_DNA"/>
</dbReference>
<accession>A0A1Z9Z2Q5</accession>
<evidence type="ECO:0000313" key="2">
    <source>
        <dbReference type="Proteomes" id="UP000196536"/>
    </source>
</evidence>
<name>A0A1Z9Z2Q5_9GAMM</name>
<dbReference type="OrthoDB" id="10003828at2"/>
<protein>
    <submittedName>
        <fullName evidence="1">Uncharacterized protein</fullName>
    </submittedName>
</protein>
<comment type="caution">
    <text evidence="1">The sequence shown here is derived from an EMBL/GenBank/DDBJ whole genome shotgun (WGS) entry which is preliminary data.</text>
</comment>
<evidence type="ECO:0000313" key="1">
    <source>
        <dbReference type="EMBL" id="OUY08726.1"/>
    </source>
</evidence>
<sequence length="59" mass="6758">MSMMHFVINDTQKKTTESAPVKISISRMQKALAAERFRMPEGLSREEKRQHILNAAKGK</sequence>
<gene>
    <name evidence="1" type="ORF">CAP51_03685</name>
</gene>
<dbReference type="Proteomes" id="UP000196536">
    <property type="component" value="Unassembled WGS sequence"/>
</dbReference>